<dbReference type="EMBL" id="LXQA010195719">
    <property type="protein sequence ID" value="MCI32457.1"/>
    <property type="molecule type" value="Genomic_DNA"/>
</dbReference>
<reference evidence="1 2" key="1">
    <citation type="journal article" date="2018" name="Front. Plant Sci.">
        <title>Red Clover (Trifolium pratense) and Zigzag Clover (T. medium) - A Picture of Genomic Similarities and Differences.</title>
        <authorList>
            <person name="Dluhosova J."/>
            <person name="Istvanek J."/>
            <person name="Nedelnik J."/>
            <person name="Repkova J."/>
        </authorList>
    </citation>
    <scope>NUCLEOTIDE SEQUENCE [LARGE SCALE GENOMIC DNA]</scope>
    <source>
        <strain evidence="2">cv. 10/8</strain>
        <tissue evidence="1">Leaf</tissue>
    </source>
</reference>
<dbReference type="PANTHER" id="PTHR48146">
    <property type="entry name" value="K-STIMULATED PYROPHOSPHATE-ENERGIZED SODIUM PUMP PROTEIN"/>
    <property type="match status" value="1"/>
</dbReference>
<keyword evidence="2" id="KW-1185">Reference proteome</keyword>
<evidence type="ECO:0000313" key="1">
    <source>
        <dbReference type="EMBL" id="MCI32457.1"/>
    </source>
</evidence>
<protein>
    <submittedName>
        <fullName evidence="1">Uncharacterized protein</fullName>
    </submittedName>
</protein>
<proteinExistence type="predicted"/>
<comment type="caution">
    <text evidence="1">The sequence shown here is derived from an EMBL/GenBank/DDBJ whole genome shotgun (WGS) entry which is preliminary data.</text>
</comment>
<accession>A0A392R8A2</accession>
<organism evidence="1 2">
    <name type="scientific">Trifolium medium</name>
    <dbReference type="NCBI Taxonomy" id="97028"/>
    <lineage>
        <taxon>Eukaryota</taxon>
        <taxon>Viridiplantae</taxon>
        <taxon>Streptophyta</taxon>
        <taxon>Embryophyta</taxon>
        <taxon>Tracheophyta</taxon>
        <taxon>Spermatophyta</taxon>
        <taxon>Magnoliopsida</taxon>
        <taxon>eudicotyledons</taxon>
        <taxon>Gunneridae</taxon>
        <taxon>Pentapetalae</taxon>
        <taxon>rosids</taxon>
        <taxon>fabids</taxon>
        <taxon>Fabales</taxon>
        <taxon>Fabaceae</taxon>
        <taxon>Papilionoideae</taxon>
        <taxon>50 kb inversion clade</taxon>
        <taxon>NPAAA clade</taxon>
        <taxon>Hologalegina</taxon>
        <taxon>IRL clade</taxon>
        <taxon>Trifolieae</taxon>
        <taxon>Trifolium</taxon>
    </lineage>
</organism>
<dbReference type="AlphaFoldDB" id="A0A392R8A2"/>
<name>A0A392R8A2_9FABA</name>
<dbReference type="Proteomes" id="UP000265520">
    <property type="component" value="Unassembled WGS sequence"/>
</dbReference>
<sequence length="61" mass="6973">AQRDMYLLLSRFILFYNSAGKVDSFLKQCPVFQTAFLVGGPADIFVSELTDQVHLNHLFHI</sequence>
<evidence type="ECO:0000313" key="2">
    <source>
        <dbReference type="Proteomes" id="UP000265520"/>
    </source>
</evidence>
<dbReference type="PANTHER" id="PTHR48146:SF2">
    <property type="entry name" value="K-STIMULATED PYROPHOSPHATE-ENERGIZED SODIUM PUMP PROTEIN"/>
    <property type="match status" value="1"/>
</dbReference>
<feature type="non-terminal residue" evidence="1">
    <location>
        <position position="1"/>
    </location>
</feature>